<dbReference type="InterPro" id="IPR016162">
    <property type="entry name" value="Ald_DH_N"/>
</dbReference>
<dbReference type="EMBL" id="PUJU01000041">
    <property type="protein sequence ID" value="NHB89317.1"/>
    <property type="molecule type" value="Genomic_DNA"/>
</dbReference>
<dbReference type="SUPFAM" id="SSF53720">
    <property type="entry name" value="ALDH-like"/>
    <property type="match status" value="1"/>
</dbReference>
<dbReference type="Gene3D" id="3.40.309.10">
    <property type="entry name" value="Aldehyde Dehydrogenase, Chain A, domain 2"/>
    <property type="match status" value="1"/>
</dbReference>
<gene>
    <name evidence="4" type="ORF">C5471_17105</name>
</gene>
<protein>
    <recommendedName>
        <fullName evidence="3">Aldehyde dehydrogenase domain-containing protein</fullName>
    </recommendedName>
</protein>
<dbReference type="Pfam" id="PF00171">
    <property type="entry name" value="Aldedh"/>
    <property type="match status" value="1"/>
</dbReference>
<dbReference type="RefSeq" id="WP_133816432.1">
    <property type="nucleotide sequence ID" value="NZ_CAWPIF010000041.1"/>
</dbReference>
<organism evidence="4 5">
    <name type="scientific">Photorhabdus tasmaniensis</name>
    <dbReference type="NCBI Taxonomy" id="1004159"/>
    <lineage>
        <taxon>Bacteria</taxon>
        <taxon>Pseudomonadati</taxon>
        <taxon>Pseudomonadota</taxon>
        <taxon>Gammaproteobacteria</taxon>
        <taxon>Enterobacterales</taxon>
        <taxon>Morganellaceae</taxon>
        <taxon>Photorhabdus</taxon>
    </lineage>
</organism>
<dbReference type="InterPro" id="IPR016161">
    <property type="entry name" value="Ald_DH/histidinol_DH"/>
</dbReference>
<evidence type="ECO:0000256" key="2">
    <source>
        <dbReference type="ARBA" id="ARBA00023002"/>
    </source>
</evidence>
<sequence length="399" mass="45545">MNYNVNYLFKAAINVIRKNREGIINILTEISTYKSASSEVRSSISTLKKARIELLSSKPINIDSLAVFHPSNVILYSFILYVIIPRAYTKKIYMKPASVVKSQTLRIVEYFKDEFGEDFVELCTVGQRKFTKIAKGCEFSVFTGKYENFVEVKSKAPETVHFFFGSGFNPVVVEDIVCIEKVTTDIITARTFNSGQDCIGPDIIFVNERYKDEFRDNLVAKIRDLKIGRRDEKDTDICDYYYDSAKSFNNAYFIENYSRVSVDLRNNSLVGPVLLESDNLNEEGDIEFFGPVFNVKYYKKIEDVESILFSDRYLKRAMGLSIYGSLPSVARLSERYTIAFDQSYIDIEDGNKPFGGYGIEASSIHYGSVCIAKPILISEDILNGLRLKRSVKEEIEIIK</sequence>
<comment type="caution">
    <text evidence="4">The sequence shown here is derived from an EMBL/GenBank/DDBJ whole genome shotgun (WGS) entry which is preliminary data.</text>
</comment>
<dbReference type="InterPro" id="IPR051020">
    <property type="entry name" value="ALDH-related_metabolic_enz"/>
</dbReference>
<evidence type="ECO:0000313" key="5">
    <source>
        <dbReference type="Proteomes" id="UP000697802"/>
    </source>
</evidence>
<evidence type="ECO:0000259" key="3">
    <source>
        <dbReference type="Pfam" id="PF00171"/>
    </source>
</evidence>
<reference evidence="4 5" key="1">
    <citation type="submission" date="2018-02" db="EMBL/GenBank/DDBJ databases">
        <authorList>
            <person name="Machado R.A."/>
        </authorList>
    </citation>
    <scope>NUCLEOTIDE SEQUENCE [LARGE SCALE GENOMIC DNA]</scope>
    <source>
        <strain evidence="4 5">T327</strain>
    </source>
</reference>
<proteinExistence type="inferred from homology"/>
<keyword evidence="5" id="KW-1185">Reference proteome</keyword>
<dbReference type="Proteomes" id="UP000697802">
    <property type="component" value="Unassembled WGS sequence"/>
</dbReference>
<feature type="domain" description="Aldehyde dehydrogenase" evidence="3">
    <location>
        <begin position="48"/>
        <end position="304"/>
    </location>
</feature>
<comment type="similarity">
    <text evidence="1">Belongs to the aldehyde dehydrogenase family.</text>
</comment>
<accession>A0ABX0GM33</accession>
<dbReference type="Gene3D" id="3.40.605.10">
    <property type="entry name" value="Aldehyde Dehydrogenase, Chain A, domain 1"/>
    <property type="match status" value="1"/>
</dbReference>
<name>A0ABX0GM33_9GAMM</name>
<evidence type="ECO:0000313" key="4">
    <source>
        <dbReference type="EMBL" id="NHB89317.1"/>
    </source>
</evidence>
<dbReference type="PANTHER" id="PTHR42991">
    <property type="entry name" value="ALDEHYDE DEHYDROGENASE"/>
    <property type="match status" value="1"/>
</dbReference>
<dbReference type="InterPro" id="IPR015590">
    <property type="entry name" value="Aldehyde_DH_dom"/>
</dbReference>
<evidence type="ECO:0000256" key="1">
    <source>
        <dbReference type="ARBA" id="ARBA00009986"/>
    </source>
</evidence>
<dbReference type="PANTHER" id="PTHR42991:SF1">
    <property type="entry name" value="ALDEHYDE DEHYDROGENASE"/>
    <property type="match status" value="1"/>
</dbReference>
<dbReference type="InterPro" id="IPR016163">
    <property type="entry name" value="Ald_DH_C"/>
</dbReference>
<keyword evidence="2" id="KW-0560">Oxidoreductase</keyword>